<dbReference type="EMBL" id="QGTW01000001">
    <property type="protein sequence ID" value="PWW32203.1"/>
    <property type="molecule type" value="Genomic_DNA"/>
</dbReference>
<dbReference type="InterPro" id="IPR006175">
    <property type="entry name" value="YjgF/YER057c/UK114"/>
</dbReference>
<sequence>MSQKITLIHSNKLPSVDYAYASHVPSGMDLFFMAGACPLDEEGRVPEASGFEEQAKRCVENLKEALKECGAQLTDVAYTRVLVASTEQSDIVTVWKAVREAFGSHDVPSTLSGVTVLGYGNQLVEIEAIAALPGHKES</sequence>
<reference evidence="2 3" key="1">
    <citation type="submission" date="2018-05" db="EMBL/GenBank/DDBJ databases">
        <title>Freshwater and sediment microbial communities from various areas in North America, analyzing microbe dynamics in response to fracking.</title>
        <authorList>
            <person name="Lamendella R."/>
        </authorList>
    </citation>
    <scope>NUCLEOTIDE SEQUENCE [LARGE SCALE GENOMIC DNA]</scope>
    <source>
        <strain evidence="2 3">15_TX</strain>
    </source>
</reference>
<organism evidence="2 3">
    <name type="scientific">Cytobacillus oceanisediminis</name>
    <dbReference type="NCBI Taxonomy" id="665099"/>
    <lineage>
        <taxon>Bacteria</taxon>
        <taxon>Bacillati</taxon>
        <taxon>Bacillota</taxon>
        <taxon>Bacilli</taxon>
        <taxon>Bacillales</taxon>
        <taxon>Bacillaceae</taxon>
        <taxon>Cytobacillus</taxon>
    </lineage>
</organism>
<dbReference type="PANTHER" id="PTHR11803">
    <property type="entry name" value="2-IMINOBUTANOATE/2-IMINOPROPANOATE DEAMINASE RIDA"/>
    <property type="match status" value="1"/>
</dbReference>
<dbReference type="SUPFAM" id="SSF55298">
    <property type="entry name" value="YjgF-like"/>
    <property type="match status" value="1"/>
</dbReference>
<dbReference type="Proteomes" id="UP000247150">
    <property type="component" value="Unassembled WGS sequence"/>
</dbReference>
<dbReference type="Gene3D" id="3.30.1330.40">
    <property type="entry name" value="RutC-like"/>
    <property type="match status" value="1"/>
</dbReference>
<gene>
    <name evidence="2" type="ORF">DFO73_101466</name>
</gene>
<dbReference type="CDD" id="cd00448">
    <property type="entry name" value="YjgF_YER057c_UK114_family"/>
    <property type="match status" value="1"/>
</dbReference>
<evidence type="ECO:0000313" key="2">
    <source>
        <dbReference type="EMBL" id="PWW32203.1"/>
    </source>
</evidence>
<dbReference type="GO" id="GO:0005829">
    <property type="term" value="C:cytosol"/>
    <property type="evidence" value="ECO:0007669"/>
    <property type="project" value="TreeGrafter"/>
</dbReference>
<protein>
    <submittedName>
        <fullName evidence="2">Enamine deaminase RidA (YjgF/YER057c/UK114 family)</fullName>
    </submittedName>
</protein>
<dbReference type="RefSeq" id="WP_110063165.1">
    <property type="nucleotide sequence ID" value="NZ_QGTW01000001.1"/>
</dbReference>
<evidence type="ECO:0000256" key="1">
    <source>
        <dbReference type="ARBA" id="ARBA00010552"/>
    </source>
</evidence>
<dbReference type="Pfam" id="PF01042">
    <property type="entry name" value="Ribonuc_L-PSP"/>
    <property type="match status" value="1"/>
</dbReference>
<accession>A0A2V3A5B0</accession>
<dbReference type="PANTHER" id="PTHR11803:SF58">
    <property type="entry name" value="PROTEIN HMF1-RELATED"/>
    <property type="match status" value="1"/>
</dbReference>
<comment type="similarity">
    <text evidence="1">Belongs to the RutC family.</text>
</comment>
<dbReference type="InterPro" id="IPR035959">
    <property type="entry name" value="RutC-like_sf"/>
</dbReference>
<proteinExistence type="inferred from homology"/>
<name>A0A2V3A5B0_9BACI</name>
<evidence type="ECO:0000313" key="3">
    <source>
        <dbReference type="Proteomes" id="UP000247150"/>
    </source>
</evidence>
<dbReference type="AlphaFoldDB" id="A0A2V3A5B0"/>
<dbReference type="OrthoDB" id="9803101at2"/>
<dbReference type="GO" id="GO:0019239">
    <property type="term" value="F:deaminase activity"/>
    <property type="evidence" value="ECO:0007669"/>
    <property type="project" value="TreeGrafter"/>
</dbReference>
<comment type="caution">
    <text evidence="2">The sequence shown here is derived from an EMBL/GenBank/DDBJ whole genome shotgun (WGS) entry which is preliminary data.</text>
</comment>